<comment type="caution">
    <text evidence="2">The sequence shown here is derived from an EMBL/GenBank/DDBJ whole genome shotgun (WGS) entry which is preliminary data.</text>
</comment>
<accession>A0AAW2YWI9</accession>
<feature type="transmembrane region" description="Helical" evidence="1">
    <location>
        <begin position="48"/>
        <end position="68"/>
    </location>
</feature>
<sequence>MLGSVFRRTTLHSRRFIKRGGHEADGHHHHELTNYTDGGPSVLNTIKWLGFIAGVPAFTVFTMWNYYVGAARKTKLAERAAAREAALTE</sequence>
<dbReference type="AlphaFoldDB" id="A0AAW2YWI9"/>
<dbReference type="Proteomes" id="UP001431209">
    <property type="component" value="Unassembled WGS sequence"/>
</dbReference>
<reference evidence="2 3" key="1">
    <citation type="submission" date="2024-03" db="EMBL/GenBank/DDBJ databases">
        <title>The Acrasis kona genome and developmental transcriptomes reveal deep origins of eukaryotic multicellular pathways.</title>
        <authorList>
            <person name="Sheikh S."/>
            <person name="Fu C.-J."/>
            <person name="Brown M.W."/>
            <person name="Baldauf S.L."/>
        </authorList>
    </citation>
    <scope>NUCLEOTIDE SEQUENCE [LARGE SCALE GENOMIC DNA]</scope>
    <source>
        <strain evidence="2 3">ATCC MYA-3509</strain>
    </source>
</reference>
<gene>
    <name evidence="2" type="ORF">AKO1_012671</name>
</gene>
<name>A0AAW2YWI9_9EUKA</name>
<keyword evidence="1" id="KW-0472">Membrane</keyword>
<keyword evidence="3" id="KW-1185">Reference proteome</keyword>
<evidence type="ECO:0000256" key="1">
    <source>
        <dbReference type="SAM" id="Phobius"/>
    </source>
</evidence>
<evidence type="ECO:0000313" key="3">
    <source>
        <dbReference type="Proteomes" id="UP001431209"/>
    </source>
</evidence>
<keyword evidence="1" id="KW-1133">Transmembrane helix</keyword>
<proteinExistence type="predicted"/>
<dbReference type="EMBL" id="JAOPGA020000762">
    <property type="protein sequence ID" value="KAL0481414.1"/>
    <property type="molecule type" value="Genomic_DNA"/>
</dbReference>
<protein>
    <submittedName>
        <fullName evidence="2">Uncharacterized protein</fullName>
    </submittedName>
</protein>
<evidence type="ECO:0000313" key="2">
    <source>
        <dbReference type="EMBL" id="KAL0481414.1"/>
    </source>
</evidence>
<keyword evidence="1" id="KW-0812">Transmembrane</keyword>
<organism evidence="2 3">
    <name type="scientific">Acrasis kona</name>
    <dbReference type="NCBI Taxonomy" id="1008807"/>
    <lineage>
        <taxon>Eukaryota</taxon>
        <taxon>Discoba</taxon>
        <taxon>Heterolobosea</taxon>
        <taxon>Tetramitia</taxon>
        <taxon>Eutetramitia</taxon>
        <taxon>Acrasidae</taxon>
        <taxon>Acrasis</taxon>
    </lineage>
</organism>